<dbReference type="VEuPathDB" id="AmoebaDB:NF0122120"/>
<protein>
    <submittedName>
        <fullName evidence="2">Uncharacterized protein</fullName>
    </submittedName>
</protein>
<dbReference type="VEuPathDB" id="AmoebaDB:FDP41_005531"/>
<dbReference type="VEuPathDB" id="AmoebaDB:NfTy_066970"/>
<dbReference type="EMBL" id="VFQX01000044">
    <property type="protein sequence ID" value="KAF0975537.1"/>
    <property type="molecule type" value="Genomic_DNA"/>
</dbReference>
<evidence type="ECO:0000313" key="3">
    <source>
        <dbReference type="Proteomes" id="UP000444721"/>
    </source>
</evidence>
<reference evidence="2 3" key="1">
    <citation type="journal article" date="2019" name="Sci. Rep.">
        <title>Nanopore sequencing improves the draft genome of the human pathogenic amoeba Naegleria fowleri.</title>
        <authorList>
            <person name="Liechti N."/>
            <person name="Schurch N."/>
            <person name="Bruggmann R."/>
            <person name="Wittwer M."/>
        </authorList>
    </citation>
    <scope>NUCLEOTIDE SEQUENCE [LARGE SCALE GENOMIC DNA]</scope>
    <source>
        <strain evidence="2 3">ATCC 30894</strain>
    </source>
</reference>
<evidence type="ECO:0000256" key="1">
    <source>
        <dbReference type="SAM" id="MobiDB-lite"/>
    </source>
</evidence>
<dbReference type="AlphaFoldDB" id="A0A6A5BER7"/>
<evidence type="ECO:0000313" key="2">
    <source>
        <dbReference type="EMBL" id="KAF0975537.1"/>
    </source>
</evidence>
<dbReference type="PANTHER" id="PTHR14890">
    <property type="entry name" value="FANCONI ANEMIA CORE COMPLEX-ASSOCIATED PROTEIN 100"/>
    <property type="match status" value="1"/>
</dbReference>
<gene>
    <name evidence="2" type="ORF">FDP41_005531</name>
</gene>
<dbReference type="OrthoDB" id="10329397at2759"/>
<feature type="compositionally biased region" description="Basic and acidic residues" evidence="1">
    <location>
        <begin position="20"/>
        <end position="30"/>
    </location>
</feature>
<feature type="region of interest" description="Disordered" evidence="1">
    <location>
        <begin position="1"/>
        <end position="30"/>
    </location>
</feature>
<dbReference type="GeneID" id="68112749"/>
<keyword evidence="3" id="KW-1185">Reference proteome</keyword>
<dbReference type="PANTHER" id="PTHR14890:SF1">
    <property type="entry name" value="FANCONI ANEMIA CORE COMPLEX-ASSOCIATED PROTEIN 100"/>
    <property type="match status" value="1"/>
</dbReference>
<name>A0A6A5BER7_NAEFO</name>
<accession>A0A6A5BER7</accession>
<dbReference type="GO" id="GO:0043240">
    <property type="term" value="C:Fanconi anaemia nuclear complex"/>
    <property type="evidence" value="ECO:0007669"/>
    <property type="project" value="InterPro"/>
</dbReference>
<proteinExistence type="predicted"/>
<organism evidence="2 3">
    <name type="scientific">Naegleria fowleri</name>
    <name type="common">Brain eating amoeba</name>
    <dbReference type="NCBI Taxonomy" id="5763"/>
    <lineage>
        <taxon>Eukaryota</taxon>
        <taxon>Discoba</taxon>
        <taxon>Heterolobosea</taxon>
        <taxon>Tetramitia</taxon>
        <taxon>Eutetramitia</taxon>
        <taxon>Vahlkampfiidae</taxon>
        <taxon>Naegleria</taxon>
    </lineage>
</organism>
<dbReference type="RefSeq" id="XP_044560250.1">
    <property type="nucleotide sequence ID" value="XM_044709066.1"/>
</dbReference>
<dbReference type="Proteomes" id="UP000444721">
    <property type="component" value="Unassembled WGS sequence"/>
</dbReference>
<dbReference type="InterPro" id="IPR029251">
    <property type="entry name" value="Faap100"/>
</dbReference>
<feature type="compositionally biased region" description="Low complexity" evidence="1">
    <location>
        <begin position="1"/>
        <end position="17"/>
    </location>
</feature>
<dbReference type="GO" id="GO:0005654">
    <property type="term" value="C:nucleoplasm"/>
    <property type="evidence" value="ECO:0007669"/>
    <property type="project" value="TreeGrafter"/>
</dbReference>
<dbReference type="GO" id="GO:0036297">
    <property type="term" value="P:interstrand cross-link repair"/>
    <property type="evidence" value="ECO:0007669"/>
    <property type="project" value="InterPro"/>
</dbReference>
<sequence>MSLDLTSTPSLPALLPAGSHKQDKSERKHFPERRVKRELTLWNGITTNLGDQQFCFGESNTNRIQSIIITNEDDSEKIITALHLSDKLIHILVNYELKQIIRFASNDVKILCHHIYQRKKNKISIILSCSDSNIYLFEVLKKEKKRKNTQRKSMQSASKQTPSIFSRVDPCDVKSFSSDWKDYFTSSEGIIIKEISDSDVLQKLPEPIYQIQSIEPEVIQNLVGEQPKRSSRHILLFSKMQIYKMFQDEVSDELKLVPHCKTPSVVHSRVTCLYYPTNTSKISQLSDQNSYLLTEGFFQALFGSEFILMSSCICLIGCEDGSIFCFPSNKNIIDRFSEMSCYRTILTVRNSVQNIIPLSISINTDNERYNSIICVSHEGHIVLLYHDREQIIKRSCFINIKITSSIVVKNQLIVSNNNGSLFSFTIYDKIQSTDAFSKTSSVIKLFDSVELREIPSESNISVFHEFKAKKYHPFHFHSFPNTELSLSRLTFSPQDEKKKHMRAKGACTVFTKSGNLEHIIIPSHTTIDDWLCHSVAPNRLQNGIRDMIQQVDESFTVLDASKREQEHLNREIYTLNTAMHLLHEWKEQGKRISSNIKCFTRKEDMQPVMECSVYNGTDFVLTNQWSSKYFQYNGLVTTPIMQLVVIVLVDWHHHNLMCYSFPINHLDSTSTWMRTIPITFHSGHSSFNVSIILSFNQTEGHFSLVLKEQRFNLMDLLDTTLEQSTPRSHAYLSVPSPNNMRSTSMRLRSLFQKYYKNKSIPYFDHLNTLLTSTISHSFKLKMNPLEDRYTMNWERMLRIPLEEISSLSQDDWAAFIDSREATLSSNNFATPSLLKTPSGEHLKLKISTSLGGQAFDVFLQSNQFGCLLASRAAFLEKLKQYLLVRQKIDFTLASYPRITPKEEIIETIKSLQNIRTAASQLLAEFEQVEELWHSLHSKRDKNHSDATVVSTSNTPLLTLLHQLNSLDKKIVETMKELRQTKCGL</sequence>
<comment type="caution">
    <text evidence="2">The sequence shown here is derived from an EMBL/GenBank/DDBJ whole genome shotgun (WGS) entry which is preliminary data.</text>
</comment>